<comment type="pathway">
    <text evidence="2">Protein modification; protein glycosylation.</text>
</comment>
<dbReference type="GO" id="GO:0032580">
    <property type="term" value="C:Golgi cisterna membrane"/>
    <property type="evidence" value="ECO:0007669"/>
    <property type="project" value="UniProtKB-SubCell"/>
</dbReference>
<dbReference type="GO" id="GO:0000139">
    <property type="term" value="C:Golgi membrane"/>
    <property type="evidence" value="ECO:0007669"/>
    <property type="project" value="UniProtKB-SubCell"/>
</dbReference>
<evidence type="ECO:0000256" key="6">
    <source>
        <dbReference type="ARBA" id="ARBA00023034"/>
    </source>
</evidence>
<dbReference type="AlphaFoldDB" id="A0A2A2LF26"/>
<protein>
    <recommendedName>
        <fullName evidence="7">Fucosyltransferase</fullName>
        <ecNumber evidence="7">2.4.1.-</ecNumber>
    </recommendedName>
</protein>
<keyword evidence="10" id="KW-1185">Reference proteome</keyword>
<evidence type="ECO:0000313" key="10">
    <source>
        <dbReference type="Proteomes" id="UP000218231"/>
    </source>
</evidence>
<comment type="similarity">
    <text evidence="3 7">Belongs to the glycosyltransferase 10 family.</text>
</comment>
<feature type="domain" description="Fucosyltransferase C-terminal" evidence="8">
    <location>
        <begin position="1"/>
        <end position="173"/>
    </location>
</feature>
<dbReference type="OrthoDB" id="427096at2759"/>
<dbReference type="Gene3D" id="3.40.50.11660">
    <property type="entry name" value="Glycosyl transferase family 10, C-terminal domain"/>
    <property type="match status" value="1"/>
</dbReference>
<evidence type="ECO:0000259" key="8">
    <source>
        <dbReference type="Pfam" id="PF00852"/>
    </source>
</evidence>
<dbReference type="Proteomes" id="UP000218231">
    <property type="component" value="Unassembled WGS sequence"/>
</dbReference>
<keyword evidence="5 7" id="KW-0808">Transferase</keyword>
<comment type="caution">
    <text evidence="9">The sequence shown here is derived from an EMBL/GenBank/DDBJ whole genome shotgun (WGS) entry which is preliminary data.</text>
</comment>
<keyword evidence="4 7" id="KW-0328">Glycosyltransferase</keyword>
<dbReference type="STRING" id="2018661.A0A2A2LF26"/>
<comment type="subcellular location">
    <subcellularLocation>
        <location evidence="1">Golgi apparatus membrane</location>
        <topology evidence="1">Single-pass type II membrane protein</topology>
    </subcellularLocation>
    <subcellularLocation>
        <location evidence="7">Golgi apparatus</location>
        <location evidence="7">Golgi stack membrane</location>
        <topology evidence="7">Single-pass type II membrane protein</topology>
    </subcellularLocation>
</comment>
<dbReference type="EC" id="2.4.1.-" evidence="7"/>
<reference evidence="9 10" key="1">
    <citation type="journal article" date="2017" name="Curr. Biol.">
        <title>Genome architecture and evolution of a unichromosomal asexual nematode.</title>
        <authorList>
            <person name="Fradin H."/>
            <person name="Zegar C."/>
            <person name="Gutwein M."/>
            <person name="Lucas J."/>
            <person name="Kovtun M."/>
            <person name="Corcoran D."/>
            <person name="Baugh L.R."/>
            <person name="Kiontke K."/>
            <person name="Gunsalus K."/>
            <person name="Fitch D.H."/>
            <person name="Piano F."/>
        </authorList>
    </citation>
    <scope>NUCLEOTIDE SEQUENCE [LARGE SCALE GENOMIC DNA]</scope>
    <source>
        <strain evidence="9">PF1309</strain>
    </source>
</reference>
<dbReference type="EMBL" id="LIAE01006821">
    <property type="protein sequence ID" value="PAV84754.1"/>
    <property type="molecule type" value="Genomic_DNA"/>
</dbReference>
<keyword evidence="6 7" id="KW-0333">Golgi apparatus</keyword>
<dbReference type="GO" id="GO:0008417">
    <property type="term" value="F:fucosyltransferase activity"/>
    <property type="evidence" value="ECO:0007669"/>
    <property type="project" value="InterPro"/>
</dbReference>
<dbReference type="SUPFAM" id="SSF53756">
    <property type="entry name" value="UDP-Glycosyltransferase/glycogen phosphorylase"/>
    <property type="match status" value="1"/>
</dbReference>
<dbReference type="PANTHER" id="PTHR48438:SF1">
    <property type="entry name" value="ALPHA-(1,3)-FUCOSYLTRANSFERASE C-RELATED"/>
    <property type="match status" value="1"/>
</dbReference>
<keyword evidence="7" id="KW-0472">Membrane</keyword>
<evidence type="ECO:0000313" key="9">
    <source>
        <dbReference type="EMBL" id="PAV84754.1"/>
    </source>
</evidence>
<dbReference type="InterPro" id="IPR055270">
    <property type="entry name" value="Glyco_tran_10_C"/>
</dbReference>
<evidence type="ECO:0000256" key="2">
    <source>
        <dbReference type="ARBA" id="ARBA00004922"/>
    </source>
</evidence>
<evidence type="ECO:0000256" key="5">
    <source>
        <dbReference type="ARBA" id="ARBA00022679"/>
    </source>
</evidence>
<evidence type="ECO:0000256" key="7">
    <source>
        <dbReference type="RuleBase" id="RU003832"/>
    </source>
</evidence>
<dbReference type="UniPathway" id="UPA00378"/>
<evidence type="ECO:0000256" key="4">
    <source>
        <dbReference type="ARBA" id="ARBA00022676"/>
    </source>
</evidence>
<dbReference type="InterPro" id="IPR001503">
    <property type="entry name" value="Glyco_trans_10"/>
</dbReference>
<proteinExistence type="inferred from homology"/>
<evidence type="ECO:0000256" key="1">
    <source>
        <dbReference type="ARBA" id="ARBA00004323"/>
    </source>
</evidence>
<dbReference type="PANTHER" id="PTHR48438">
    <property type="entry name" value="ALPHA-(1,3)-FUCOSYLTRANSFERASE C-RELATED"/>
    <property type="match status" value="1"/>
</dbReference>
<keyword evidence="7" id="KW-0812">Transmembrane</keyword>
<gene>
    <name evidence="9" type="ORF">WR25_13684</name>
</gene>
<dbReference type="InterPro" id="IPR038577">
    <property type="entry name" value="GT10-like_C_sf"/>
</dbReference>
<organism evidence="9 10">
    <name type="scientific">Diploscapter pachys</name>
    <dbReference type="NCBI Taxonomy" id="2018661"/>
    <lineage>
        <taxon>Eukaryota</taxon>
        <taxon>Metazoa</taxon>
        <taxon>Ecdysozoa</taxon>
        <taxon>Nematoda</taxon>
        <taxon>Chromadorea</taxon>
        <taxon>Rhabditida</taxon>
        <taxon>Rhabditina</taxon>
        <taxon>Rhabditomorpha</taxon>
        <taxon>Rhabditoidea</taxon>
        <taxon>Rhabditidae</taxon>
        <taxon>Diploscapter</taxon>
    </lineage>
</organism>
<name>A0A2A2LF26_9BILA</name>
<accession>A0A2A2LF26</accession>
<evidence type="ECO:0000256" key="3">
    <source>
        <dbReference type="ARBA" id="ARBA00008919"/>
    </source>
</evidence>
<sequence length="198" mass="22990">MVSNCYTPSKREEAIAELAKYINVTIVGKCAKDSVNRGLCPRGNDCKSLLESYPFYIAIENTVCKNYITEKLMFRLDIPSIPIVMKRKIYEEENIPPSMFIALDDFRGPKELADYLKMLQTNMTAYKKHMEWRQGEWTIVPWHVLGYKPGMCGLCEKLWEPNRTRKSIENIRSHYEKLAACEDSNDSFVQNWVSTSIL</sequence>
<dbReference type="Pfam" id="PF00852">
    <property type="entry name" value="Glyco_transf_10"/>
    <property type="match status" value="1"/>
</dbReference>